<dbReference type="GO" id="GO:0047429">
    <property type="term" value="F:nucleoside triphosphate diphosphatase activity"/>
    <property type="evidence" value="ECO:0007669"/>
    <property type="project" value="InterPro"/>
</dbReference>
<dbReference type="InterPro" id="IPR019307">
    <property type="entry name" value="RNA-bd_AU-1/RNase_E/G"/>
</dbReference>
<dbReference type="GO" id="GO:0046872">
    <property type="term" value="F:metal ion binding"/>
    <property type="evidence" value="ECO:0007669"/>
    <property type="project" value="UniProtKB-KW"/>
</dbReference>
<dbReference type="Pfam" id="PF20833">
    <property type="entry name" value="RNase_E_G_Thio"/>
    <property type="match status" value="1"/>
</dbReference>
<dbReference type="FunFam" id="2.40.50.140:FF:000028">
    <property type="entry name" value="Ribonuclease G"/>
    <property type="match status" value="1"/>
</dbReference>
<keyword evidence="12" id="KW-0255">Endonuclease</keyword>
<dbReference type="GO" id="GO:0004519">
    <property type="term" value="F:endonuclease activity"/>
    <property type="evidence" value="ECO:0007669"/>
    <property type="project" value="UniProtKB-KW"/>
</dbReference>
<dbReference type="Gene3D" id="3.90.950.10">
    <property type="match status" value="1"/>
</dbReference>
<comment type="subcellular location">
    <subcellularLocation>
        <location evidence="2">Cytoplasm</location>
    </subcellularLocation>
</comment>
<evidence type="ECO:0000256" key="10">
    <source>
        <dbReference type="ARBA" id="ARBA00022723"/>
    </source>
</evidence>
<keyword evidence="7" id="KW-0820">tRNA-binding</keyword>
<dbReference type="InterPro" id="IPR048583">
    <property type="entry name" value="RNase_E_G_thioredoxin-like"/>
</dbReference>
<dbReference type="InterPro" id="IPR003029">
    <property type="entry name" value="S1_domain"/>
</dbReference>
<keyword evidence="8" id="KW-0819">tRNA processing</keyword>
<evidence type="ECO:0000256" key="5">
    <source>
        <dbReference type="ARBA" id="ARBA00022490"/>
    </source>
</evidence>
<dbReference type="SUPFAM" id="SSF50249">
    <property type="entry name" value="Nucleic acid-binding proteins"/>
    <property type="match status" value="1"/>
</dbReference>
<dbReference type="Pfam" id="PF10150">
    <property type="entry name" value="RNase_E_G"/>
    <property type="match status" value="1"/>
</dbReference>
<dbReference type="InterPro" id="IPR029001">
    <property type="entry name" value="ITPase-like_fam"/>
</dbReference>
<evidence type="ECO:0000256" key="14">
    <source>
        <dbReference type="ARBA" id="ARBA00022842"/>
    </source>
</evidence>
<dbReference type="Gene3D" id="2.40.50.140">
    <property type="entry name" value="Nucleic acid-binding proteins"/>
    <property type="match status" value="1"/>
</dbReference>
<gene>
    <name evidence="18" type="ORF">H2204_012617</name>
</gene>
<dbReference type="NCBIfam" id="TIGR00172">
    <property type="entry name" value="maf"/>
    <property type="match status" value="1"/>
</dbReference>
<dbReference type="InterPro" id="IPR003697">
    <property type="entry name" value="Maf-like"/>
</dbReference>
<evidence type="ECO:0000256" key="9">
    <source>
        <dbReference type="ARBA" id="ARBA00022722"/>
    </source>
</evidence>
<evidence type="ECO:0000256" key="8">
    <source>
        <dbReference type="ARBA" id="ARBA00022694"/>
    </source>
</evidence>
<evidence type="ECO:0000256" key="4">
    <source>
        <dbReference type="ARBA" id="ARBA00017719"/>
    </source>
</evidence>
<comment type="cofactor">
    <cofactor evidence="1">
        <name>Mg(2+)</name>
        <dbReference type="ChEBI" id="CHEBI:18420"/>
    </cofactor>
</comment>
<dbReference type="InterPro" id="IPR004659">
    <property type="entry name" value="RNase_E/G"/>
</dbReference>
<dbReference type="GO" id="GO:0005737">
    <property type="term" value="C:cytoplasm"/>
    <property type="evidence" value="ECO:0007669"/>
    <property type="project" value="UniProtKB-SubCell"/>
</dbReference>
<evidence type="ECO:0000256" key="16">
    <source>
        <dbReference type="ARBA" id="ARBA00023436"/>
    </source>
</evidence>
<dbReference type="EMBL" id="JAPDRN010000131">
    <property type="protein sequence ID" value="KAJ9619441.1"/>
    <property type="molecule type" value="Genomic_DNA"/>
</dbReference>
<evidence type="ECO:0000256" key="6">
    <source>
        <dbReference type="ARBA" id="ARBA00022552"/>
    </source>
</evidence>
<keyword evidence="11" id="KW-0699">rRNA-binding</keyword>
<proteinExistence type="inferred from homology"/>
<keyword evidence="10" id="KW-0479">Metal-binding</keyword>
<evidence type="ECO:0000256" key="13">
    <source>
        <dbReference type="ARBA" id="ARBA00022801"/>
    </source>
</evidence>
<dbReference type="GO" id="GO:0000049">
    <property type="term" value="F:tRNA binding"/>
    <property type="evidence" value="ECO:0007669"/>
    <property type="project" value="UniProtKB-KW"/>
</dbReference>
<keyword evidence="14" id="KW-0460">Magnesium</keyword>
<feature type="domain" description="S1 motif" evidence="17">
    <location>
        <begin position="223"/>
        <end position="310"/>
    </location>
</feature>
<evidence type="ECO:0000256" key="15">
    <source>
        <dbReference type="ARBA" id="ARBA00022884"/>
    </source>
</evidence>
<dbReference type="HAMAP" id="MF_00528">
    <property type="entry name" value="Maf"/>
    <property type="match status" value="1"/>
</dbReference>
<comment type="function">
    <text evidence="16">Involved in intercistronic processing of primary transcripts from chloroplast operons. The endonucleolytic activity of the enzyme depends on the number of phosphates at the 5' end, is inhibited by structured RNA, and preferentially cleaves A/U-rich sequences.</text>
</comment>
<protein>
    <recommendedName>
        <fullName evidence="4">Ribonuclease G</fullName>
    </recommendedName>
</protein>
<comment type="similarity">
    <text evidence="3">Belongs to the RNase E/G family. RNase G subfamily.</text>
</comment>
<dbReference type="AlphaFoldDB" id="A0AA38XSB3"/>
<keyword evidence="5" id="KW-0963">Cytoplasm</keyword>
<dbReference type="Pfam" id="PF02545">
    <property type="entry name" value="Maf"/>
    <property type="match status" value="1"/>
</dbReference>
<evidence type="ECO:0000256" key="12">
    <source>
        <dbReference type="ARBA" id="ARBA00022759"/>
    </source>
</evidence>
<keyword evidence="15" id="KW-0694">RNA-binding</keyword>
<evidence type="ECO:0000256" key="1">
    <source>
        <dbReference type="ARBA" id="ARBA00001946"/>
    </source>
</evidence>
<keyword evidence="9" id="KW-0540">Nuclease</keyword>
<dbReference type="CDD" id="cd00555">
    <property type="entry name" value="Maf"/>
    <property type="match status" value="1"/>
</dbReference>
<dbReference type="SMART" id="SM00316">
    <property type="entry name" value="S1"/>
    <property type="match status" value="1"/>
</dbReference>
<evidence type="ECO:0000313" key="18">
    <source>
        <dbReference type="EMBL" id="KAJ9619441.1"/>
    </source>
</evidence>
<evidence type="ECO:0000256" key="2">
    <source>
        <dbReference type="ARBA" id="ARBA00004496"/>
    </source>
</evidence>
<dbReference type="GO" id="GO:0008033">
    <property type="term" value="P:tRNA processing"/>
    <property type="evidence" value="ECO:0007669"/>
    <property type="project" value="UniProtKB-KW"/>
</dbReference>
<evidence type="ECO:0000256" key="11">
    <source>
        <dbReference type="ARBA" id="ARBA00022730"/>
    </source>
</evidence>
<organism evidence="18">
    <name type="scientific">Knufia peltigerae</name>
    <dbReference type="NCBI Taxonomy" id="1002370"/>
    <lineage>
        <taxon>Eukaryota</taxon>
        <taxon>Fungi</taxon>
        <taxon>Dikarya</taxon>
        <taxon>Ascomycota</taxon>
        <taxon>Pezizomycotina</taxon>
        <taxon>Eurotiomycetes</taxon>
        <taxon>Chaetothyriomycetidae</taxon>
        <taxon>Chaetothyriales</taxon>
        <taxon>Trichomeriaceae</taxon>
        <taxon>Knufia</taxon>
    </lineage>
</organism>
<dbReference type="GO" id="GO:0006364">
    <property type="term" value="P:rRNA processing"/>
    <property type="evidence" value="ECO:0007669"/>
    <property type="project" value="UniProtKB-KW"/>
</dbReference>
<name>A0AA38XSB3_9EURO</name>
<evidence type="ECO:0000259" key="17">
    <source>
        <dbReference type="PROSITE" id="PS50126"/>
    </source>
</evidence>
<dbReference type="CDD" id="cd04453">
    <property type="entry name" value="S1_RNase_E"/>
    <property type="match status" value="1"/>
</dbReference>
<comment type="caution">
    <text evidence="18">The sequence shown here is derived from an EMBL/GenBank/DDBJ whole genome shotgun (WGS) entry which is preliminary data.</text>
</comment>
<evidence type="ECO:0000256" key="7">
    <source>
        <dbReference type="ARBA" id="ARBA00022555"/>
    </source>
</evidence>
<dbReference type="SUPFAM" id="SSF52972">
    <property type="entry name" value="ITPase-like"/>
    <property type="match status" value="1"/>
</dbReference>
<evidence type="ECO:0000256" key="3">
    <source>
        <dbReference type="ARBA" id="ARBA00005663"/>
    </source>
</evidence>
<accession>A0AA38XSB3</accession>
<dbReference type="NCBIfam" id="NF008689">
    <property type="entry name" value="PRK11712.1"/>
    <property type="match status" value="1"/>
</dbReference>
<dbReference type="GO" id="GO:0019843">
    <property type="term" value="F:rRNA binding"/>
    <property type="evidence" value="ECO:0007669"/>
    <property type="project" value="UniProtKB-KW"/>
</dbReference>
<dbReference type="PROSITE" id="PS50126">
    <property type="entry name" value="S1"/>
    <property type="match status" value="1"/>
</dbReference>
<keyword evidence="13" id="KW-0378">Hydrolase</keyword>
<dbReference type="InterPro" id="IPR012340">
    <property type="entry name" value="NA-bd_OB-fold"/>
</dbReference>
<dbReference type="Gene3D" id="3.40.1260.20">
    <property type="entry name" value="Ribonuclease E, catalytic domain"/>
    <property type="match status" value="1"/>
</dbReference>
<dbReference type="NCBIfam" id="TIGR00757">
    <property type="entry name" value="RNaseEG"/>
    <property type="match status" value="1"/>
</dbReference>
<dbReference type="GO" id="GO:0004540">
    <property type="term" value="F:RNA nuclease activity"/>
    <property type="evidence" value="ECO:0007669"/>
    <property type="project" value="InterPro"/>
</dbReference>
<reference evidence="18" key="1">
    <citation type="submission" date="2022-10" db="EMBL/GenBank/DDBJ databases">
        <title>Culturing micro-colonial fungi from biological soil crusts in the Mojave desert and describing Neophaeococcomyces mojavensis, and introducing the new genera and species Taxawa tesnikishii.</title>
        <authorList>
            <person name="Kurbessoian T."/>
            <person name="Stajich J.E."/>
        </authorList>
    </citation>
    <scope>NUCLEOTIDE SEQUENCE</scope>
    <source>
        <strain evidence="18">TK_35</strain>
    </source>
</reference>
<sequence length="679" mass="74812">MLYLASRSPRRNQLLARLGRPFQALDLEVVEQRAASESAQDYVCRVAADKARAGLARVLADDPQARVLGSDTEVVLDGDVFGKPADAADARAMLARLAGRTHQVMTAVVVVDAQGLDSELVVSEVTFAAIDAADIAAYVATGEPLDKAGAYAIQGGAERWIEHLSGSYSGVMGLPLLHTDRRLPMSEEILVNVTPRETRVAVIENGMLQELHIERGWRRGVVGNIYKGKVQRVMPGMQAAFVEVGLERAAFLHANDVVRPAPVASADTENTTLPPPSSVPIVELLRDGQDIVVQVVKDPIGTKGARLTTQISIPSRYMVLLPQSKVVGVSARIEDEGERARLKALVTELSAQHGGYGYIVRTNAEGQPAEAIAEDIAYLSRVWNVVERRGREAASCSNIYEDLSLPLRSVRDLIRKDVDKVKVDSKETFAQLQAFVAKYMPVLAEKIELYSGDRPIFDMFGVEDEIGRALDKQVPLKSGGYLVIDQTEAMTTIDVNTGSFLGQRNLEETVFRTNLEAAQAVARQLRLRNLGGIIIIDFIDMDDAEHRRQVLRTLEKALARDHAKTTVYDFSPLGLVEMTRKRTVESLERQLSETCPQCSGRGTIKTTETVTYEIFREITRAVRQFDAARLLVIASSKVVARITDEESTAVAELEEFLGKSIRFQADEQYLQEQFDVVLL</sequence>
<keyword evidence="6" id="KW-0698">rRNA processing</keyword>
<dbReference type="PANTHER" id="PTHR30001">
    <property type="entry name" value="RIBONUCLEASE"/>
    <property type="match status" value="1"/>
</dbReference>
<dbReference type="PANTHER" id="PTHR30001:SF0">
    <property type="entry name" value="RIBONUCLEASE G"/>
    <property type="match status" value="1"/>
</dbReference>